<protein>
    <recommendedName>
        <fullName evidence="3">F-box domain-containing protein</fullName>
    </recommendedName>
</protein>
<evidence type="ECO:0008006" key="3">
    <source>
        <dbReference type="Google" id="ProtNLM"/>
    </source>
</evidence>
<keyword evidence="2" id="KW-1185">Reference proteome</keyword>
<dbReference type="OrthoDB" id="4024240at2759"/>
<evidence type="ECO:0000313" key="1">
    <source>
        <dbReference type="EMBL" id="ODV87533.1"/>
    </source>
</evidence>
<organism evidence="1 2">
    <name type="scientific">[Candida] arabinofermentans NRRL YB-2248</name>
    <dbReference type="NCBI Taxonomy" id="983967"/>
    <lineage>
        <taxon>Eukaryota</taxon>
        <taxon>Fungi</taxon>
        <taxon>Dikarya</taxon>
        <taxon>Ascomycota</taxon>
        <taxon>Saccharomycotina</taxon>
        <taxon>Pichiomycetes</taxon>
        <taxon>Pichiales</taxon>
        <taxon>Pichiaceae</taxon>
        <taxon>Ogataea</taxon>
        <taxon>Ogataea/Candida clade</taxon>
    </lineage>
</organism>
<accession>A0A1E4T715</accession>
<sequence>MHLCLRIPEILNIIGDELTQFDLLHLTLVCKLFNLQFTSLLYRSITIDYNYTQFDNEFNIYKTSYIRTKSNIKLLFNTRESNFNHIVCFKVDKLPLEFIDFEKCLIDKLPYFNNVKMLSLNTSTSLQILNNLPQRGRLIKSFNIHINLFGNKVITNSNDLQLESLCFGPFTDNINLNQWLLRLTGDKSNTLTSLKMIKQYKKLNLNDLLDGNLQSNVINFGRFPNLTKLSLINLIMKPNDLNKLKSIENQLQFLEFTNIYEISNDSSSILSSFKPLNLKILKIDITQSLIDHVPQFINNLPYNTLNELDITVRFNELKNLTLDEILIDYIESIKNQSQSLIKLSFEIICEVRMVQFQQPLNKSQFNQLFNDITYPLLKSLRFQLQFNELLSNKIQFFNSVPLISKLSIIGANSIERHWGLGTTYPGIFDSWLRIQHLPLQLINDDPKPSIHNLKYIKMNDCLFEIKNNDLIPRNTIDDWYDHETRVCF</sequence>
<gene>
    <name evidence="1" type="ORF">CANARDRAFT_195113</name>
</gene>
<dbReference type="EMBL" id="KV453848">
    <property type="protein sequence ID" value="ODV87533.1"/>
    <property type="molecule type" value="Genomic_DNA"/>
</dbReference>
<proteinExistence type="predicted"/>
<evidence type="ECO:0000313" key="2">
    <source>
        <dbReference type="Proteomes" id="UP000094801"/>
    </source>
</evidence>
<reference evidence="2" key="1">
    <citation type="submission" date="2016-04" db="EMBL/GenBank/DDBJ databases">
        <title>Comparative genomics of biotechnologically important yeasts.</title>
        <authorList>
            <consortium name="DOE Joint Genome Institute"/>
            <person name="Riley R."/>
            <person name="Haridas S."/>
            <person name="Wolfe K.H."/>
            <person name="Lopes M.R."/>
            <person name="Hittinger C.T."/>
            <person name="Goker M."/>
            <person name="Salamov A."/>
            <person name="Wisecaver J."/>
            <person name="Long T.M."/>
            <person name="Aerts A.L."/>
            <person name="Barry K."/>
            <person name="Choi C."/>
            <person name="Clum A."/>
            <person name="Coughlan A.Y."/>
            <person name="Deshpande S."/>
            <person name="Douglass A.P."/>
            <person name="Hanson S.J."/>
            <person name="Klenk H.-P."/>
            <person name="Labutti K."/>
            <person name="Lapidus A."/>
            <person name="Lindquist E."/>
            <person name="Lipzen A."/>
            <person name="Meier-Kolthoff J.P."/>
            <person name="Ohm R.A."/>
            <person name="Otillar R.P."/>
            <person name="Pangilinan J."/>
            <person name="Peng Y."/>
            <person name="Rokas A."/>
            <person name="Rosa C.A."/>
            <person name="Scheuner C."/>
            <person name="Sibirny A.A."/>
            <person name="Slot J.C."/>
            <person name="Stielow J.B."/>
            <person name="Sun H."/>
            <person name="Kurtzman C.P."/>
            <person name="Blackwell M."/>
            <person name="Grigoriev I.V."/>
            <person name="Jeffries T.W."/>
        </authorList>
    </citation>
    <scope>NUCLEOTIDE SEQUENCE [LARGE SCALE GENOMIC DNA]</scope>
    <source>
        <strain evidence="2">NRRL YB-2248</strain>
    </source>
</reference>
<dbReference type="AlphaFoldDB" id="A0A1E4T715"/>
<name>A0A1E4T715_9ASCO</name>
<dbReference type="Proteomes" id="UP000094801">
    <property type="component" value="Unassembled WGS sequence"/>
</dbReference>